<sequence>MAIASVIRQGINTVLRPLGVQMIRARTTDRAIQAFLPARQTIAAAKRAGLSVGDYLDQYSAEPQVTAAAVQALLQMSALGNEVDRVCEIGPGSGRYAEKIIEVLRPSAYEIYETASDWLPYLRRLPNLVEHPADGHTLSATATSSVDLVQAHKLFVYIPFVTTVGYLEEMARVVRPGGIVAFDIVTEACLDEQATKTWVAENAVIYMVTPRNWTVQLLDRWGLDLVGSHFEPLSGGRTELLVFRKRRD</sequence>
<accession>A0A4R4QHJ0</accession>
<dbReference type="AlphaFoldDB" id="A0A4R4QHJ0"/>
<reference evidence="1 2" key="1">
    <citation type="submission" date="2019-03" db="EMBL/GenBank/DDBJ databases">
        <title>Draft genome sequences of novel Actinobacteria.</title>
        <authorList>
            <person name="Sahin N."/>
            <person name="Ay H."/>
            <person name="Saygin H."/>
        </authorList>
    </citation>
    <scope>NUCLEOTIDE SEQUENCE [LARGE SCALE GENOMIC DNA]</scope>
    <source>
        <strain evidence="1 2">JCM 30547</strain>
    </source>
</reference>
<protein>
    <submittedName>
        <fullName evidence="1">Methyltransferase domain-containing protein</fullName>
    </submittedName>
</protein>
<dbReference type="InterPro" id="IPR029063">
    <property type="entry name" value="SAM-dependent_MTases_sf"/>
</dbReference>
<keyword evidence="2" id="KW-1185">Reference proteome</keyword>
<dbReference type="OrthoDB" id="4577859at2"/>
<dbReference type="GO" id="GO:0032259">
    <property type="term" value="P:methylation"/>
    <property type="evidence" value="ECO:0007669"/>
    <property type="project" value="UniProtKB-KW"/>
</dbReference>
<dbReference type="Pfam" id="PF13489">
    <property type="entry name" value="Methyltransf_23"/>
    <property type="match status" value="1"/>
</dbReference>
<dbReference type="Gene3D" id="3.40.50.150">
    <property type="entry name" value="Vaccinia Virus protein VP39"/>
    <property type="match status" value="1"/>
</dbReference>
<dbReference type="Proteomes" id="UP000295075">
    <property type="component" value="Unassembled WGS sequence"/>
</dbReference>
<evidence type="ECO:0000313" key="1">
    <source>
        <dbReference type="EMBL" id="TDC35020.1"/>
    </source>
</evidence>
<gene>
    <name evidence="1" type="ORF">E1261_02250</name>
</gene>
<dbReference type="EMBL" id="SMKA01000004">
    <property type="protein sequence ID" value="TDC35020.1"/>
    <property type="molecule type" value="Genomic_DNA"/>
</dbReference>
<dbReference type="GO" id="GO:0008168">
    <property type="term" value="F:methyltransferase activity"/>
    <property type="evidence" value="ECO:0007669"/>
    <property type="project" value="UniProtKB-KW"/>
</dbReference>
<evidence type="ECO:0000313" key="2">
    <source>
        <dbReference type="Proteomes" id="UP000295075"/>
    </source>
</evidence>
<organism evidence="1 2">
    <name type="scientific">Kribbella albertanoniae</name>
    <dbReference type="NCBI Taxonomy" id="1266829"/>
    <lineage>
        <taxon>Bacteria</taxon>
        <taxon>Bacillati</taxon>
        <taxon>Actinomycetota</taxon>
        <taxon>Actinomycetes</taxon>
        <taxon>Propionibacteriales</taxon>
        <taxon>Kribbellaceae</taxon>
        <taxon>Kribbella</taxon>
    </lineage>
</organism>
<dbReference type="SUPFAM" id="SSF53335">
    <property type="entry name" value="S-adenosyl-L-methionine-dependent methyltransferases"/>
    <property type="match status" value="1"/>
</dbReference>
<keyword evidence="1" id="KW-0489">Methyltransferase</keyword>
<name>A0A4R4QHJ0_9ACTN</name>
<keyword evidence="1" id="KW-0808">Transferase</keyword>
<comment type="caution">
    <text evidence="1">The sequence shown here is derived from an EMBL/GenBank/DDBJ whole genome shotgun (WGS) entry which is preliminary data.</text>
</comment>
<proteinExistence type="predicted"/>